<accession>A0A1I1FJZ5</accession>
<gene>
    <name evidence="2" type="ORF">SAMN05421780_102221</name>
</gene>
<feature type="transmembrane region" description="Helical" evidence="1">
    <location>
        <begin position="352"/>
        <end position="370"/>
    </location>
</feature>
<protein>
    <recommendedName>
        <fullName evidence="4">4-amino-4-deoxy-L-arabinose transferase</fullName>
    </recommendedName>
</protein>
<dbReference type="OrthoDB" id="2349131at2"/>
<dbReference type="InterPro" id="IPR046107">
    <property type="entry name" value="DUF6044"/>
</dbReference>
<dbReference type="EMBL" id="FOLE01000002">
    <property type="protein sequence ID" value="SFB99665.1"/>
    <property type="molecule type" value="Genomic_DNA"/>
</dbReference>
<dbReference type="AlphaFoldDB" id="A0A1I1FJZ5"/>
<feature type="transmembrane region" description="Helical" evidence="1">
    <location>
        <begin position="221"/>
        <end position="240"/>
    </location>
</feature>
<name>A0A1I1FJZ5_9BACT</name>
<feature type="transmembrane region" description="Helical" evidence="1">
    <location>
        <begin position="130"/>
        <end position="150"/>
    </location>
</feature>
<feature type="transmembrane region" description="Helical" evidence="1">
    <location>
        <begin position="377"/>
        <end position="394"/>
    </location>
</feature>
<keyword evidence="3" id="KW-1185">Reference proteome</keyword>
<keyword evidence="1" id="KW-1133">Transmembrane helix</keyword>
<sequence length="574" mass="66625">MIKVSNKYSIYFASFVLFGVLVVYFLPYIIYGENAHILIHDNLDSNVIWLKTLADNDLFFASNFFPVQQIMNGVPRLSFGTELNIISLLFEYCSPFYAILLNQFIIRIVAYCGMFVLLKKHIMKDVDFSNLQNLIILLGLSSCFALLPFWPSAGLSVAGQPFLLSAFLNIKKGNYSYKDYLFIVFFPFYSVLVLAGIFILLALGLLFCIDFLQRKSIQKQYLLAIGLLCIFYVVVDYRLFMMVLLPSDFVPHRVEFNLITAGATNPKLLPEWFKLLSSGHFHASINSKIILVTAFISVLLSLVLKKYKVDKTAYLLIASMLFISFFSALWLYNPIVEIHQKYVVFRAFRLERLFFILPIITYIFVAIAIKPYLNYKYVGWVFVIVLIFQLFYLYKTSYQYKNITKKDINNVNFVPTYAQFYDKELFDGIKKYINKPLSSYKVASVGLHPAVTQYNSFYTVDGYVSNYPLSYKHWFGSVIAKELTKNEDIKQYFIGFGSRCYIFSSELGIDLNYYKNNNKEIQHLDLDYQKMKEAGCLYLISAVKINTANNLAIQLEHIFESDNSCYRIFLYKIK</sequence>
<reference evidence="2 3" key="1">
    <citation type="submission" date="2016-10" db="EMBL/GenBank/DDBJ databases">
        <authorList>
            <person name="de Groot N.N."/>
        </authorList>
    </citation>
    <scope>NUCLEOTIDE SEQUENCE [LARGE SCALE GENOMIC DNA]</scope>
    <source>
        <strain evidence="2 3">DSM 6793</strain>
    </source>
</reference>
<dbReference type="Pfam" id="PF19510">
    <property type="entry name" value="DUF6044"/>
    <property type="match status" value="1"/>
</dbReference>
<evidence type="ECO:0000256" key="1">
    <source>
        <dbReference type="SAM" id="Phobius"/>
    </source>
</evidence>
<evidence type="ECO:0000313" key="2">
    <source>
        <dbReference type="EMBL" id="SFB99665.1"/>
    </source>
</evidence>
<feature type="transmembrane region" description="Helical" evidence="1">
    <location>
        <begin position="313"/>
        <end position="332"/>
    </location>
</feature>
<keyword evidence="1" id="KW-0472">Membrane</keyword>
<evidence type="ECO:0008006" key="4">
    <source>
        <dbReference type="Google" id="ProtNLM"/>
    </source>
</evidence>
<feature type="transmembrane region" description="Helical" evidence="1">
    <location>
        <begin position="180"/>
        <end position="209"/>
    </location>
</feature>
<proteinExistence type="predicted"/>
<dbReference type="RefSeq" id="WP_091508517.1">
    <property type="nucleotide sequence ID" value="NZ_FOLE01000002.1"/>
</dbReference>
<dbReference type="Proteomes" id="UP000199514">
    <property type="component" value="Unassembled WGS sequence"/>
</dbReference>
<keyword evidence="1" id="KW-0812">Transmembrane</keyword>
<dbReference type="STRING" id="927664.SAMN05421780_102221"/>
<feature type="transmembrane region" description="Helical" evidence="1">
    <location>
        <begin position="285"/>
        <end position="304"/>
    </location>
</feature>
<evidence type="ECO:0000313" key="3">
    <source>
        <dbReference type="Proteomes" id="UP000199514"/>
    </source>
</evidence>
<feature type="transmembrane region" description="Helical" evidence="1">
    <location>
        <begin position="12"/>
        <end position="31"/>
    </location>
</feature>
<feature type="transmembrane region" description="Helical" evidence="1">
    <location>
        <begin position="96"/>
        <end position="118"/>
    </location>
</feature>
<organism evidence="2 3">
    <name type="scientific">Flexibacter flexilis DSM 6793</name>
    <dbReference type="NCBI Taxonomy" id="927664"/>
    <lineage>
        <taxon>Bacteria</taxon>
        <taxon>Pseudomonadati</taxon>
        <taxon>Bacteroidota</taxon>
        <taxon>Cytophagia</taxon>
        <taxon>Cytophagales</taxon>
        <taxon>Flexibacteraceae</taxon>
        <taxon>Flexibacter</taxon>
    </lineage>
</organism>